<name>A0ABW2B3Q2_9RHOB</name>
<keyword evidence="2" id="KW-1185">Reference proteome</keyword>
<reference evidence="2" key="1">
    <citation type="journal article" date="2019" name="Int. J. Syst. Evol. Microbiol.">
        <title>The Global Catalogue of Microorganisms (GCM) 10K type strain sequencing project: providing services to taxonomists for standard genome sequencing and annotation.</title>
        <authorList>
            <consortium name="The Broad Institute Genomics Platform"/>
            <consortium name="The Broad Institute Genome Sequencing Center for Infectious Disease"/>
            <person name="Wu L."/>
            <person name="Ma J."/>
        </authorList>
    </citation>
    <scope>NUCLEOTIDE SEQUENCE [LARGE SCALE GENOMIC DNA]</scope>
    <source>
        <strain evidence="2">CCUG 66188</strain>
    </source>
</reference>
<sequence length="755" mass="84592">MTKLSYRQGEALGRIENQVDGKYSGWLVGAEDGTEPLVLKNGFPIKLLRKDIPRRDVNKKVGLPGDLGFEFSAEGIEIGDRLELHACNGEHSWLVHVKVAEQRVPAGAILQQVMKAREVATHPDSVAIACWESSHNPIGRAHVLYNVIAKHRPAFLFSFNFPEFGTRLWAPLENDSFDRIVIPWEERHQYFALFQMVDLHFPTIWLSKPRLPTFELAARISGKTTKLILDHDDNDHHFSKQTKADRYYGPNSVPLASYLQQGITAHTAASATLAEECDAEIVRHARATHHTITPPAANPAAIKIGFIGTVRPHKGLIEAARAIRVSSWNLQIPLEFHVYGDFSPASLKDDLTELGVIVQDNVRNADLFDLISTFDLVLTGFPTQGVNDENITRYQISSKIGDALAVGRPALVPYSQSVADLENIKGVFIFHGSTFSAAVKNALSLQTEIGLPHQFSFDGAYEAFHAAEAKAGTPPMSFSLLAEDKARQAIAPQDTLVLLWKQNDACIYGKRIDQIARSYKSLFPSFRVIVLEFCHRTTYDSILKQTFEFSGDAKIVGPAIERKIARSFRDGFGVDYHTILHTSVGSLNEDFMAYLIEQRISPTHSTLILFPVIRFLEEIYDIISQFRCIIDIVDNQFPWSNDQTKRYVGAQYFSLISMAETLVFNSQFNVDFFKDYGMISDRDIESGRVSVISNWYTGADEEPPEAQNGDEAGFNVIYSGNMNDRIDWGLLESLTMISDDITLHLVGAARRQIPR</sequence>
<evidence type="ECO:0000313" key="1">
    <source>
        <dbReference type="EMBL" id="MFC6760209.1"/>
    </source>
</evidence>
<organism evidence="1 2">
    <name type="scientific">Sulfitobacter porphyrae</name>
    <dbReference type="NCBI Taxonomy" id="1246864"/>
    <lineage>
        <taxon>Bacteria</taxon>
        <taxon>Pseudomonadati</taxon>
        <taxon>Pseudomonadota</taxon>
        <taxon>Alphaproteobacteria</taxon>
        <taxon>Rhodobacterales</taxon>
        <taxon>Roseobacteraceae</taxon>
        <taxon>Sulfitobacter</taxon>
    </lineage>
</organism>
<proteinExistence type="predicted"/>
<gene>
    <name evidence="1" type="ORF">ACFQFQ_13065</name>
</gene>
<evidence type="ECO:0000313" key="2">
    <source>
        <dbReference type="Proteomes" id="UP001596353"/>
    </source>
</evidence>
<dbReference type="EMBL" id="JBHSWG010000001">
    <property type="protein sequence ID" value="MFC6760209.1"/>
    <property type="molecule type" value="Genomic_DNA"/>
</dbReference>
<comment type="caution">
    <text evidence="1">The sequence shown here is derived from an EMBL/GenBank/DDBJ whole genome shotgun (WGS) entry which is preliminary data.</text>
</comment>
<protein>
    <submittedName>
        <fullName evidence="1">Uncharacterized protein</fullName>
    </submittedName>
</protein>
<accession>A0ABW2B3Q2</accession>
<dbReference type="Proteomes" id="UP001596353">
    <property type="component" value="Unassembled WGS sequence"/>
</dbReference>